<dbReference type="InterPro" id="IPR049082">
    <property type="entry name" value="T7SS_signal"/>
</dbReference>
<evidence type="ECO:0000313" key="4">
    <source>
        <dbReference type="Proteomes" id="UP001226691"/>
    </source>
</evidence>
<evidence type="ECO:0000313" key="3">
    <source>
        <dbReference type="EMBL" id="MDQ1121746.1"/>
    </source>
</evidence>
<dbReference type="Proteomes" id="UP001226691">
    <property type="component" value="Unassembled WGS sequence"/>
</dbReference>
<feature type="domain" description="DUF1023" evidence="1">
    <location>
        <begin position="344"/>
        <end position="505"/>
    </location>
</feature>
<organism evidence="3 4">
    <name type="scientific">Microbacterium trichothecenolyticum</name>
    <name type="common">Aureobacterium trichothecenolyticum</name>
    <dbReference type="NCBI Taxonomy" id="69370"/>
    <lineage>
        <taxon>Bacteria</taxon>
        <taxon>Bacillati</taxon>
        <taxon>Actinomycetota</taxon>
        <taxon>Actinomycetes</taxon>
        <taxon>Micrococcales</taxon>
        <taxon>Microbacteriaceae</taxon>
        <taxon>Microbacterium</taxon>
    </lineage>
</organism>
<accession>A0ABU0TPZ3</accession>
<proteinExistence type="predicted"/>
<evidence type="ECO:0000259" key="1">
    <source>
        <dbReference type="Pfam" id="PF06259"/>
    </source>
</evidence>
<name>A0ABU0TPZ3_MICTR</name>
<gene>
    <name evidence="3" type="ORF">QE412_000319</name>
</gene>
<dbReference type="EMBL" id="JAUTBF010000001">
    <property type="protein sequence ID" value="MDQ1121746.1"/>
    <property type="molecule type" value="Genomic_DNA"/>
</dbReference>
<protein>
    <submittedName>
        <fullName evidence="3">Uncharacterized protein YukE</fullName>
    </submittedName>
</protein>
<reference evidence="3 4" key="1">
    <citation type="submission" date="2023-07" db="EMBL/GenBank/DDBJ databases">
        <title>Functional and genomic diversity of the sorghum phyllosphere microbiome.</title>
        <authorList>
            <person name="Shade A."/>
        </authorList>
    </citation>
    <scope>NUCLEOTIDE SEQUENCE [LARGE SCALE GENOMIC DNA]</scope>
    <source>
        <strain evidence="3 4">SORGH_AS_1207</strain>
    </source>
</reference>
<dbReference type="Pfam" id="PF21725">
    <property type="entry name" value="T7SS_signal"/>
    <property type="match status" value="1"/>
</dbReference>
<dbReference type="Pfam" id="PF06259">
    <property type="entry name" value="Abhydrolase_8"/>
    <property type="match status" value="1"/>
</dbReference>
<dbReference type="InterPro" id="IPR010427">
    <property type="entry name" value="DUF1023"/>
</dbReference>
<evidence type="ECO:0000259" key="2">
    <source>
        <dbReference type="Pfam" id="PF21725"/>
    </source>
</evidence>
<feature type="domain" description="Putative T7SS secretion signal" evidence="2">
    <location>
        <begin position="4"/>
        <end position="171"/>
    </location>
</feature>
<comment type="caution">
    <text evidence="3">The sequence shown here is derived from an EMBL/GenBank/DDBJ whole genome shotgun (WGS) entry which is preliminary data.</text>
</comment>
<keyword evidence="4" id="KW-1185">Reference proteome</keyword>
<sequence>MTAALGDTRDPSELIPGDVSALHQAAAVWRARAQRADDVAAKLRAMQALPEWAGDAADAYETRVVAVASGWAAMAFAFRAGQAAIEEFATALDAARGRAGDAIELWDRADQLDASAFQDASPETSGWLGPDRRSFMGSGVRAEARSLLEDARSALDAAARGAAAALRSAIAVPDLGADEWAALLTGCATPAQVLDALAGADGSSLAALLQGRPGLAAILAQAEPAAVGPWWAELDEAQKDALIHAAPAIIGNLGGVSYAARDEANRIWLDAQLDEARAALAEAEKPPTFHEMLGGRGAAVAHAEQLEQARTRVAGLEAVQASLVTPDGGAPRSLITLTADSPPLAAISIGDLDAADNVTFAVPGMGTTTEGIEDWTRASQNLADLQNRLAPEQEHAVVAWVGYETPPIPVAEGGFGVMGNAFAERGAANLGRDLAVVDAMRPGALVNVVAHSYGTTTSSIALTRDDVHVDAYVTLGSAGLPADIDSASDLHADHVFAGQAQDVWAIDPAGGDQWAWTGRLSPEHPVNPISPDFGAHGFSVVGGDGPEPVTDHGVLTPSGTGYLDIRTESLRNVALATSGYSDAVSPYAAPGPTPLQQAFIEGLAHGTGY</sequence>